<evidence type="ECO:0000313" key="2">
    <source>
        <dbReference type="EMBL" id="HEW46707.1"/>
    </source>
</evidence>
<dbReference type="SUPFAM" id="SSF110849">
    <property type="entry name" value="ParB/Sulfiredoxin"/>
    <property type="match status" value="1"/>
</dbReference>
<dbReference type="GO" id="GO:0045881">
    <property type="term" value="P:positive regulation of sporulation resulting in formation of a cellular spore"/>
    <property type="evidence" value="ECO:0007669"/>
    <property type="project" value="TreeGrafter"/>
</dbReference>
<sequence>MRFREPIKGLELEFAILSADRIVIPSIQRELSDMHIKRLMESMEKIGFVEPLTVVPTEDGYYEVINGQHRFEAGRRLGMSEFPVIILPASAKDYIIALNVEKVPSLKDKAHQAYEIFMSYLQKEPSLMEYKLEKFVEEAYLITLGFVVDKIGDKKFPGYAFEKVLKKVDFFLDFPLESAKEEREKRAEVLMSAKDVLNRRYEELGLKNALQKEAIVSKAFQMEYGKYVRNISDDFYTVFERLMSAMEKVTFEEGELEEF</sequence>
<dbReference type="InterPro" id="IPR003115">
    <property type="entry name" value="ParB_N"/>
</dbReference>
<accession>A0A7C2ZIZ4</accession>
<dbReference type="AlphaFoldDB" id="A0A7C2ZIZ4"/>
<proteinExistence type="predicted"/>
<dbReference type="PANTHER" id="PTHR33375:SF1">
    <property type="entry name" value="CHROMOSOME-PARTITIONING PROTEIN PARB-RELATED"/>
    <property type="match status" value="1"/>
</dbReference>
<evidence type="ECO:0000259" key="1">
    <source>
        <dbReference type="SMART" id="SM00470"/>
    </source>
</evidence>
<dbReference type="GO" id="GO:0007059">
    <property type="term" value="P:chromosome segregation"/>
    <property type="evidence" value="ECO:0007669"/>
    <property type="project" value="TreeGrafter"/>
</dbReference>
<dbReference type="SMART" id="SM00470">
    <property type="entry name" value="ParB"/>
    <property type="match status" value="1"/>
</dbReference>
<dbReference type="InterPro" id="IPR050336">
    <property type="entry name" value="Chromosome_partition/occlusion"/>
</dbReference>
<name>A0A7C2ZIZ4_9AQUI</name>
<dbReference type="PANTHER" id="PTHR33375">
    <property type="entry name" value="CHROMOSOME-PARTITIONING PROTEIN PARB-RELATED"/>
    <property type="match status" value="1"/>
</dbReference>
<dbReference type="Pfam" id="PF02195">
    <property type="entry name" value="ParB_N"/>
    <property type="match status" value="1"/>
</dbReference>
<gene>
    <name evidence="2" type="ORF">ENO47_08635</name>
</gene>
<protein>
    <submittedName>
        <fullName evidence="2">Chromosome partitioning protein ParB</fullName>
    </submittedName>
</protein>
<dbReference type="EMBL" id="DSFP01000072">
    <property type="protein sequence ID" value="HEW46707.1"/>
    <property type="molecule type" value="Genomic_DNA"/>
</dbReference>
<dbReference type="InterPro" id="IPR036086">
    <property type="entry name" value="ParB/Sulfiredoxin_sf"/>
</dbReference>
<dbReference type="Gene3D" id="3.90.1530.10">
    <property type="entry name" value="Conserved hypothetical protein from pyrococcus furiosus pfu- 392566-001, ParB domain"/>
    <property type="match status" value="1"/>
</dbReference>
<organism evidence="2">
    <name type="scientific">Hydrogenobacter sp</name>
    <dbReference type="NCBI Taxonomy" id="2152829"/>
    <lineage>
        <taxon>Bacteria</taxon>
        <taxon>Pseudomonadati</taxon>
        <taxon>Aquificota</taxon>
        <taxon>Aquificia</taxon>
        <taxon>Aquificales</taxon>
        <taxon>Aquificaceae</taxon>
        <taxon>Hydrogenobacter</taxon>
    </lineage>
</organism>
<comment type="caution">
    <text evidence="2">The sequence shown here is derived from an EMBL/GenBank/DDBJ whole genome shotgun (WGS) entry which is preliminary data.</text>
</comment>
<dbReference type="GO" id="GO:0005694">
    <property type="term" value="C:chromosome"/>
    <property type="evidence" value="ECO:0007669"/>
    <property type="project" value="TreeGrafter"/>
</dbReference>
<feature type="domain" description="ParB-like N-terminal" evidence="1">
    <location>
        <begin position="15"/>
        <end position="104"/>
    </location>
</feature>
<reference evidence="2" key="1">
    <citation type="journal article" date="2020" name="mSystems">
        <title>Genome- and Community-Level Interaction Insights into Carbon Utilization and Element Cycling Functions of Hydrothermarchaeota in Hydrothermal Sediment.</title>
        <authorList>
            <person name="Zhou Z."/>
            <person name="Liu Y."/>
            <person name="Xu W."/>
            <person name="Pan J."/>
            <person name="Luo Z.H."/>
            <person name="Li M."/>
        </authorList>
    </citation>
    <scope>NUCLEOTIDE SEQUENCE [LARGE SCALE GENOMIC DNA]</scope>
    <source>
        <strain evidence="2">SpSt-132</strain>
    </source>
</reference>